<accession>A0A1K1SGU7</accession>
<sequence>MPTGYTHMDIELLSPAGSFEAMQAAINAGANAIYFGVEQLNMRSRSSGGFTISDIAEVSERCHAAGVKCYLTLNTVMYEYDMQLLQAVLKTVKEHKVDAVIASDFAVIQSCAMMGITLHISTQANVSNLESVQFFARFADTIVLARELTLKQIAFICNEIKRKQIKGPNGELVKIEIFVHGALCMAVSGKCYLSLHSKNASANRGACLQNCRRKYKVSDAETGESLEIDNEYIMSPQDLCTINILDEVLQTGVTVLKIEGRSKGADYVHTTTSCYREAITAIQEGTYNAARVEEWMTRLSTVYNRGFWEGYYLGREMGQWTSKPDSIATEKKIYAGKGVRFYPRINVGEFFIEKGTLQEGDELLLTGNAFGMEKISFDQVLVNGEKKDKAVKGDSITFPFPHKVTTTDKLYKLVNA</sequence>
<evidence type="ECO:0000313" key="5">
    <source>
        <dbReference type="Proteomes" id="UP000183788"/>
    </source>
</evidence>
<gene>
    <name evidence="4" type="ORF">SAMN05661012_05383</name>
</gene>
<name>A0A1K1SGU7_9BACT</name>
<dbReference type="InterPro" id="IPR051454">
    <property type="entry name" value="RNA/ubiquinone_mod_enzymes"/>
</dbReference>
<evidence type="ECO:0000313" key="4">
    <source>
        <dbReference type="EMBL" id="SFW83303.1"/>
    </source>
</evidence>
<evidence type="ECO:0000256" key="1">
    <source>
        <dbReference type="ARBA" id="ARBA00022670"/>
    </source>
</evidence>
<dbReference type="RefSeq" id="WP_218164092.1">
    <property type="nucleotide sequence ID" value="NZ_FPIZ01000022.1"/>
</dbReference>
<evidence type="ECO:0000256" key="2">
    <source>
        <dbReference type="ARBA" id="ARBA00022801"/>
    </source>
</evidence>
<dbReference type="InterPro" id="IPR001539">
    <property type="entry name" value="Peptidase_U32"/>
</dbReference>
<dbReference type="PROSITE" id="PS01276">
    <property type="entry name" value="PEPTIDASE_U32"/>
    <property type="match status" value="1"/>
</dbReference>
<dbReference type="PANTHER" id="PTHR30217">
    <property type="entry name" value="PEPTIDASE U32 FAMILY"/>
    <property type="match status" value="1"/>
</dbReference>
<dbReference type="GO" id="GO:0006508">
    <property type="term" value="P:proteolysis"/>
    <property type="evidence" value="ECO:0007669"/>
    <property type="project" value="UniProtKB-KW"/>
</dbReference>
<organism evidence="4 5">
    <name type="scientific">Chitinophaga sancti</name>
    <dbReference type="NCBI Taxonomy" id="1004"/>
    <lineage>
        <taxon>Bacteria</taxon>
        <taxon>Pseudomonadati</taxon>
        <taxon>Bacteroidota</taxon>
        <taxon>Chitinophagia</taxon>
        <taxon>Chitinophagales</taxon>
        <taxon>Chitinophagaceae</taxon>
        <taxon>Chitinophaga</taxon>
    </lineage>
</organism>
<dbReference type="GO" id="GO:0008233">
    <property type="term" value="F:peptidase activity"/>
    <property type="evidence" value="ECO:0007669"/>
    <property type="project" value="UniProtKB-KW"/>
</dbReference>
<proteinExistence type="inferred from homology"/>
<dbReference type="Proteomes" id="UP000183788">
    <property type="component" value="Unassembled WGS sequence"/>
</dbReference>
<dbReference type="EMBL" id="FPIZ01000022">
    <property type="protein sequence ID" value="SFW83303.1"/>
    <property type="molecule type" value="Genomic_DNA"/>
</dbReference>
<dbReference type="STRING" id="1004.SAMN05661012_05383"/>
<keyword evidence="1 4" id="KW-0645">Protease</keyword>
<dbReference type="PANTHER" id="PTHR30217:SF6">
    <property type="entry name" value="TRNA HYDROXYLATION PROTEIN P"/>
    <property type="match status" value="1"/>
</dbReference>
<dbReference type="AlphaFoldDB" id="A0A1K1SGU7"/>
<reference evidence="4 5" key="1">
    <citation type="submission" date="2016-11" db="EMBL/GenBank/DDBJ databases">
        <authorList>
            <person name="Jaros S."/>
            <person name="Januszkiewicz K."/>
            <person name="Wedrychowicz H."/>
        </authorList>
    </citation>
    <scope>NUCLEOTIDE SEQUENCE [LARGE SCALE GENOMIC DNA]</scope>
    <source>
        <strain evidence="4 5">DSM 784</strain>
    </source>
</reference>
<keyword evidence="2" id="KW-0378">Hydrolase</keyword>
<protein>
    <submittedName>
        <fullName evidence="4">Putative protease</fullName>
    </submittedName>
</protein>
<comment type="similarity">
    <text evidence="3">Belongs to the peptidase U32 family.</text>
</comment>
<dbReference type="Pfam" id="PF01136">
    <property type="entry name" value="Peptidase_U32"/>
    <property type="match status" value="1"/>
</dbReference>
<evidence type="ECO:0000256" key="3">
    <source>
        <dbReference type="ARBA" id="ARBA00038374"/>
    </source>
</evidence>